<organism evidence="2 3">
    <name type="scientific">Pauljensenia hongkongensis</name>
    <dbReference type="NCBI Taxonomy" id="178339"/>
    <lineage>
        <taxon>Bacteria</taxon>
        <taxon>Bacillati</taxon>
        <taxon>Actinomycetota</taxon>
        <taxon>Actinomycetes</taxon>
        <taxon>Actinomycetales</taxon>
        <taxon>Actinomycetaceae</taxon>
        <taxon>Pauljensenia</taxon>
    </lineage>
</organism>
<name>A0A1D8B0X3_9ACTO</name>
<accession>A0A1D8B0X3</accession>
<dbReference type="Proteomes" id="UP000095214">
    <property type="component" value="Chromosome"/>
</dbReference>
<keyword evidence="1" id="KW-1133">Transmembrane helix</keyword>
<evidence type="ECO:0000313" key="2">
    <source>
        <dbReference type="EMBL" id="AOS46805.1"/>
    </source>
</evidence>
<sequence>MVGFESDPVPGDPVVVRQGGNDYVGVADAIRRCADSLRALDAGGSRGSESVEALLEARDDILSKVEVAEGRYRSAGQALVEYAGALERAQTDSLNALVAAKSAQQDVDEAVARAGRMRESAGEYPEQGDGADDRARYERAAAAADGDAEVARGRVRAQRQVILNAMGERDAAAVKAMNAIDGAGDDGLGDSWWDDWGSKVASWVAAVCDMISAITGVLGLLVCWIPVIGQALAGVLFAISAIAGVVAAIGHALRWWYGEESLVAALVSVVFAVLGGLGLAGMRGTMAGVRSSFANLCALGEKGHEGLVGGIKALGGLRGMAAGYGHNLWMSIKNGWKYLKNFFSKRTPVRFRDGPDIPRPKPTPNDDIKDAFVRGPDGERLAPTDWTLPGNTDNLALHPDHIVPYKRIQRMEGFDRLTEAQRDQVVNWSENFHAISARANQSRQNKSFVQWEGFLGEKGKRGPSGFVYPVEPLVRTEMSRIERLMEERIQYMIDQMLPPKPPAGGGWPYVPFFPGR</sequence>
<keyword evidence="1" id="KW-0812">Transmembrane</keyword>
<proteinExistence type="predicted"/>
<feature type="transmembrane region" description="Helical" evidence="1">
    <location>
        <begin position="203"/>
        <end position="225"/>
    </location>
</feature>
<gene>
    <name evidence="2" type="ORF">BH719_02075</name>
</gene>
<feature type="transmembrane region" description="Helical" evidence="1">
    <location>
        <begin position="262"/>
        <end position="282"/>
    </location>
</feature>
<keyword evidence="1" id="KW-0472">Membrane</keyword>
<protein>
    <submittedName>
        <fullName evidence="2">Uncharacterized protein</fullName>
    </submittedName>
</protein>
<dbReference type="KEGG" id="phon:BH719_02075"/>
<dbReference type="AlphaFoldDB" id="A0A1D8B0X3"/>
<evidence type="ECO:0000256" key="1">
    <source>
        <dbReference type="SAM" id="Phobius"/>
    </source>
</evidence>
<dbReference type="EMBL" id="CP017298">
    <property type="protein sequence ID" value="AOS46805.1"/>
    <property type="molecule type" value="Genomic_DNA"/>
</dbReference>
<dbReference type="STRING" id="178339.BH719_02075"/>
<evidence type="ECO:0000313" key="3">
    <source>
        <dbReference type="Proteomes" id="UP000095214"/>
    </source>
</evidence>
<keyword evidence="3" id="KW-1185">Reference proteome</keyword>
<feature type="transmembrane region" description="Helical" evidence="1">
    <location>
        <begin position="232"/>
        <end position="256"/>
    </location>
</feature>
<reference evidence="2 3" key="1">
    <citation type="submission" date="2016-09" db="EMBL/GenBank/DDBJ databases">
        <title>Complete genome sequence of Actinomyces hongkongensis HKU8.</title>
        <authorList>
            <person name="Gao Y.-X."/>
            <person name="Zhou Y.-Y."/>
            <person name="Xie Y."/>
            <person name="Wang M."/>
            <person name="Wang S.-J."/>
            <person name="Shen S.-G."/>
        </authorList>
    </citation>
    <scope>NUCLEOTIDE SEQUENCE [LARGE SCALE GENOMIC DNA]</scope>
    <source>
        <strain evidence="2 3">HKU8</strain>
    </source>
</reference>